<name>A0ABM5U2P6_CORUL</name>
<dbReference type="Proteomes" id="UP000036185">
    <property type="component" value="Chromosome"/>
</dbReference>
<evidence type="ECO:0000313" key="1">
    <source>
        <dbReference type="EMBL" id="AKN77416.1"/>
    </source>
</evidence>
<organism evidence="1 2">
    <name type="scientific">Corynebacterium ulcerans FRC58</name>
    <dbReference type="NCBI Taxonomy" id="1408268"/>
    <lineage>
        <taxon>Bacteria</taxon>
        <taxon>Bacillati</taxon>
        <taxon>Actinomycetota</taxon>
        <taxon>Actinomycetes</taxon>
        <taxon>Mycobacteriales</taxon>
        <taxon>Corynebacteriaceae</taxon>
        <taxon>Corynebacterium</taxon>
    </lineage>
</organism>
<sequence length="37" mass="4142">MVKRGKTGVIIGCFVKNSPLLYPLVEVDIFTFSEVKI</sequence>
<accession>A0ABM5U2P6</accession>
<gene>
    <name evidence="1" type="ORF">CulFRC58_1562</name>
</gene>
<dbReference type="EMBL" id="CP011913">
    <property type="protein sequence ID" value="AKN77416.1"/>
    <property type="molecule type" value="Genomic_DNA"/>
</dbReference>
<protein>
    <submittedName>
        <fullName evidence="1">Uncharacterized protein</fullName>
    </submittedName>
</protein>
<evidence type="ECO:0000313" key="2">
    <source>
        <dbReference type="Proteomes" id="UP000036185"/>
    </source>
</evidence>
<reference evidence="1 2" key="1">
    <citation type="journal article" date="2014" name="Int. J. Syst. Evol. Microbiol.">
        <title>Draft Genome Sequence of Corynebacterium ulcerans FRC58, Isolated from the Bronchitic Aspiration of a Patient in France.</title>
        <authorList>
            <person name="Silva Ado S."/>
            <person name="Barauna R.A."/>
            <person name="de Sa P.C."/>
            <person name="das Gracas D.A."/>
            <person name="Carneiro A.R."/>
            <person name="Thouvenin M."/>
            <person name="Azevedo V."/>
            <person name="Badell E."/>
            <person name="Guiso N."/>
            <person name="da Silva A.L."/>
            <person name="Ramos R.T."/>
        </authorList>
    </citation>
    <scope>NUCLEOTIDE SEQUENCE [LARGE SCALE GENOMIC DNA]</scope>
    <source>
        <strain evidence="1 2">FRC58</strain>
    </source>
</reference>
<proteinExistence type="predicted"/>
<keyword evidence="2" id="KW-1185">Reference proteome</keyword>